<name>A0A6A6VJK2_9PLEO</name>
<dbReference type="Pfam" id="PF12706">
    <property type="entry name" value="Lactamase_B_2"/>
    <property type="match status" value="1"/>
</dbReference>
<reference evidence="14" key="1">
    <citation type="journal article" date="2020" name="Stud. Mycol.">
        <title>101 Dothideomycetes genomes: a test case for predicting lifestyles and emergence of pathogens.</title>
        <authorList>
            <person name="Haridas S."/>
            <person name="Albert R."/>
            <person name="Binder M."/>
            <person name="Bloem J."/>
            <person name="Labutti K."/>
            <person name="Salamov A."/>
            <person name="Andreopoulos B."/>
            <person name="Baker S."/>
            <person name="Barry K."/>
            <person name="Bills G."/>
            <person name="Bluhm B."/>
            <person name="Cannon C."/>
            <person name="Castanera R."/>
            <person name="Culley D."/>
            <person name="Daum C."/>
            <person name="Ezra D."/>
            <person name="Gonzalez J."/>
            <person name="Henrissat B."/>
            <person name="Kuo A."/>
            <person name="Liang C."/>
            <person name="Lipzen A."/>
            <person name="Lutzoni F."/>
            <person name="Magnuson J."/>
            <person name="Mondo S."/>
            <person name="Nolan M."/>
            <person name="Ohm R."/>
            <person name="Pangilinan J."/>
            <person name="Park H.-J."/>
            <person name="Ramirez L."/>
            <person name="Alfaro M."/>
            <person name="Sun H."/>
            <person name="Tritt A."/>
            <person name="Yoshinaga Y."/>
            <person name="Zwiers L.-H."/>
            <person name="Turgeon B."/>
            <person name="Goodwin S."/>
            <person name="Spatafora J."/>
            <person name="Crous P."/>
            <person name="Grigoriev I."/>
        </authorList>
    </citation>
    <scope>NUCLEOTIDE SEQUENCE</scope>
    <source>
        <strain evidence="14">CBS 119925</strain>
    </source>
</reference>
<evidence type="ECO:0000256" key="11">
    <source>
        <dbReference type="SAM" id="MobiDB-lite"/>
    </source>
</evidence>
<feature type="domain" description="tRNase Z endonuclease" evidence="13">
    <location>
        <begin position="6"/>
        <end position="68"/>
    </location>
</feature>
<evidence type="ECO:0000256" key="8">
    <source>
        <dbReference type="ARBA" id="ARBA00022759"/>
    </source>
</evidence>
<evidence type="ECO:0000256" key="1">
    <source>
        <dbReference type="ARBA" id="ARBA00000402"/>
    </source>
</evidence>
<feature type="domain" description="Metallo-beta-lactamase" evidence="12">
    <location>
        <begin position="609"/>
        <end position="659"/>
    </location>
</feature>
<dbReference type="OrthoDB" id="527344at2759"/>
<comment type="cofactor">
    <cofactor evidence="2">
        <name>Zn(2+)</name>
        <dbReference type="ChEBI" id="CHEBI:29105"/>
    </cofactor>
</comment>
<dbReference type="InterPro" id="IPR001279">
    <property type="entry name" value="Metallo-B-lactamas"/>
</dbReference>
<proteinExistence type="inferred from homology"/>
<comment type="catalytic activity">
    <reaction evidence="1">
        <text>Endonucleolytic cleavage of RNA, removing extra 3' nucleotides from tRNA precursor, generating 3' termini of tRNAs. A 3'-hydroxy group is left at the tRNA terminus and a 5'-phosphoryl group is left at the trailer molecule.</text>
        <dbReference type="EC" id="3.1.26.11"/>
    </reaction>
</comment>
<dbReference type="PANTHER" id="PTHR12553">
    <property type="entry name" value="ZINC PHOSPHODIESTERASE ELAC PROTEIN 2"/>
    <property type="match status" value="1"/>
</dbReference>
<evidence type="ECO:0000256" key="7">
    <source>
        <dbReference type="ARBA" id="ARBA00022723"/>
    </source>
</evidence>
<evidence type="ECO:0000256" key="3">
    <source>
        <dbReference type="ARBA" id="ARBA00007823"/>
    </source>
</evidence>
<evidence type="ECO:0000256" key="4">
    <source>
        <dbReference type="ARBA" id="ARBA00012477"/>
    </source>
</evidence>
<dbReference type="GO" id="GO:1990180">
    <property type="term" value="P:mitochondrial tRNA 3'-end processing"/>
    <property type="evidence" value="ECO:0007669"/>
    <property type="project" value="TreeGrafter"/>
</dbReference>
<protein>
    <recommendedName>
        <fullName evidence="4">ribonuclease Z</fullName>
        <ecNumber evidence="4">3.1.26.11</ecNumber>
    </recommendedName>
</protein>
<evidence type="ECO:0000313" key="15">
    <source>
        <dbReference type="Proteomes" id="UP000799440"/>
    </source>
</evidence>
<keyword evidence="10" id="KW-0862">Zinc</keyword>
<keyword evidence="7" id="KW-0479">Metal-binding</keyword>
<keyword evidence="5" id="KW-0819">tRNA processing</keyword>
<dbReference type="Pfam" id="PF13691">
    <property type="entry name" value="Lactamase_B_4"/>
    <property type="match status" value="1"/>
</dbReference>
<dbReference type="InterPro" id="IPR027794">
    <property type="entry name" value="tRNase_Z_dom"/>
</dbReference>
<organism evidence="14 15">
    <name type="scientific">Sporormia fimetaria CBS 119925</name>
    <dbReference type="NCBI Taxonomy" id="1340428"/>
    <lineage>
        <taxon>Eukaryota</taxon>
        <taxon>Fungi</taxon>
        <taxon>Dikarya</taxon>
        <taxon>Ascomycota</taxon>
        <taxon>Pezizomycotina</taxon>
        <taxon>Dothideomycetes</taxon>
        <taxon>Pleosporomycetidae</taxon>
        <taxon>Pleosporales</taxon>
        <taxon>Sporormiaceae</taxon>
        <taxon>Sporormia</taxon>
    </lineage>
</organism>
<dbReference type="Proteomes" id="UP000799440">
    <property type="component" value="Unassembled WGS sequence"/>
</dbReference>
<feature type="region of interest" description="Disordered" evidence="11">
    <location>
        <begin position="998"/>
        <end position="1027"/>
    </location>
</feature>
<keyword evidence="6" id="KW-0540">Nuclease</keyword>
<evidence type="ECO:0000259" key="13">
    <source>
        <dbReference type="Pfam" id="PF13691"/>
    </source>
</evidence>
<evidence type="ECO:0000256" key="5">
    <source>
        <dbReference type="ARBA" id="ARBA00022694"/>
    </source>
</evidence>
<evidence type="ECO:0000313" key="14">
    <source>
        <dbReference type="EMBL" id="KAF2749381.1"/>
    </source>
</evidence>
<keyword evidence="9" id="KW-0378">Hydrolase</keyword>
<dbReference type="GO" id="GO:0042781">
    <property type="term" value="F:3'-tRNA processing endoribonuclease activity"/>
    <property type="evidence" value="ECO:0007669"/>
    <property type="project" value="UniProtKB-EC"/>
</dbReference>
<keyword evidence="8" id="KW-0255">Endonuclease</keyword>
<evidence type="ECO:0000259" key="12">
    <source>
        <dbReference type="Pfam" id="PF12706"/>
    </source>
</evidence>
<evidence type="ECO:0000256" key="6">
    <source>
        <dbReference type="ARBA" id="ARBA00022722"/>
    </source>
</evidence>
<feature type="compositionally biased region" description="Polar residues" evidence="11">
    <location>
        <begin position="1001"/>
        <end position="1011"/>
    </location>
</feature>
<dbReference type="AlphaFoldDB" id="A0A6A6VJK2"/>
<dbReference type="EC" id="3.1.26.11" evidence="4"/>
<dbReference type="SUPFAM" id="SSF56281">
    <property type="entry name" value="Metallo-hydrolase/oxidoreductase"/>
    <property type="match status" value="2"/>
</dbReference>
<keyword evidence="15" id="KW-1185">Reference proteome</keyword>
<dbReference type="PANTHER" id="PTHR12553:SF49">
    <property type="entry name" value="ZINC PHOSPHODIESTERASE ELAC PROTEIN 2"/>
    <property type="match status" value="1"/>
</dbReference>
<dbReference type="GO" id="GO:0046872">
    <property type="term" value="F:metal ion binding"/>
    <property type="evidence" value="ECO:0007669"/>
    <property type="project" value="UniProtKB-KW"/>
</dbReference>
<evidence type="ECO:0000256" key="2">
    <source>
        <dbReference type="ARBA" id="ARBA00001947"/>
    </source>
</evidence>
<dbReference type="GO" id="GO:0005739">
    <property type="term" value="C:mitochondrion"/>
    <property type="evidence" value="ECO:0007669"/>
    <property type="project" value="TreeGrafter"/>
</dbReference>
<dbReference type="InterPro" id="IPR036866">
    <property type="entry name" value="RibonucZ/Hydroxyglut_hydro"/>
</dbReference>
<gene>
    <name evidence="14" type="ORF">M011DRAFT_524728</name>
</gene>
<accession>A0A6A6VJK2</accession>
<dbReference type="Gene3D" id="3.60.15.10">
    <property type="entry name" value="Ribonuclease Z/Hydroxyacylglutathione hydrolase-like"/>
    <property type="match status" value="3"/>
</dbReference>
<comment type="similarity">
    <text evidence="3">Belongs to the RNase Z family.</text>
</comment>
<evidence type="ECO:0000256" key="10">
    <source>
        <dbReference type="ARBA" id="ARBA00022833"/>
    </source>
</evidence>
<dbReference type="InterPro" id="IPR047151">
    <property type="entry name" value="RNZ2-like"/>
</dbReference>
<dbReference type="EMBL" id="MU006566">
    <property type="protein sequence ID" value="KAF2749381.1"/>
    <property type="molecule type" value="Genomic_DNA"/>
</dbReference>
<evidence type="ECO:0000256" key="9">
    <source>
        <dbReference type="ARBA" id="ARBA00022801"/>
    </source>
</evidence>
<sequence>MEASVQIACTPTPDTPGLTLVLTCSSRNYVFGNLAEGTQRALTENGHRLTKVHDIFITGSTRWKDVGGLLGMTLTLADSAKTSYESAMAVYNEKHKTKLTPPARPHLNLYGPPNLKHLLSTCRRFIFRKGIPLTATEYSSTQQPTRNAEGHIEASWEDANIKVWALPVMQRATAPGVADTVSDDADTVSDDVDTEFYESYDADALAEIRSRVDLDAREMRRYYDESLNQFDDHQAPPEESDAAREERYSAIRDVVIGHMFDSAWSLDTLVERHISEVEMPTAMYLRNPSTGKLEPYRGPKPGGAEPLPDIKVLTRTPWPGATVMELPPTEPQMEALSYIVRTHPTRGKFDPQRAKELGLRPGKNYALLTRGTSVTNEHGETITPDMVMGPDQPGQGFAILDVPTVAHLKSLIRKEEFAAADVMEGIRAFVWNADDKVVRHPTFQEFVKKFSHVKHIIANAWNPKELSMIAVAEQTIRLRQIDPYRYGVPYHNNSIELWSQYLDRCSPSEALFAKTGLRFRLKPTFGMHTEGVTTPLSIEEVEQSTPPDIIEAAKAARNNLQQDTDSLKAWRRLVARPDAEIITLGTGSALPSKYRNVSATLLRVPGVGNYLFDCGENTLGQLRRVFEPRELRDVLRKLRMVWISHLHADHHLGTVAVIKAWYEVVHNGSPRPDLPRASSIAHSESISESGLAVISHEGMLSWLAEYSRAEDFGYSRILPLQITPAEPTSTTSSPPTSTISQGRVSSLFLFSARNQGNRVQKRDYECLLGLSDIQAARVAHCFGAMAVSLTFSPTEEDLAAGRKPFKVSYSGDCRPSGAFAAIGHDSTVLIHEATFDDEMQKDAIKKKHSTTSEALGIGAKMNAKAVVLTHFSQRYQKIPVLQTVDNGQMDEDVLTPEAIATEEAPAEEEEEDATADNMDMASTNMSSMASALPRDGSPEKPHEKVIKVGTKDMKVAVAFDYMKVKVGDIAELSYFHDALNLLLSHEKDEVVETVETEEVTINKNGKKTSPSAEKPVKKKAKRAAGES</sequence>
<feature type="compositionally biased region" description="Basic residues" evidence="11">
    <location>
        <begin position="1016"/>
        <end position="1027"/>
    </location>
</feature>
<dbReference type="CDD" id="cd07718">
    <property type="entry name" value="RNaseZ_ELAC1_ELAC2-C-term-like_MBL-fold"/>
    <property type="match status" value="1"/>
</dbReference>